<keyword evidence="7 9" id="KW-0663">Pyridoxal phosphate</keyword>
<dbReference type="EC" id="2.3.1.47" evidence="9"/>
<protein>
    <recommendedName>
        <fullName evidence="9">8-amino-7-oxononanoate synthase</fullName>
        <shortName evidence="9">AONS</shortName>
        <ecNumber evidence="9">2.3.1.47</ecNumber>
    </recommendedName>
    <alternativeName>
        <fullName evidence="9">7-keto-8-amino-pelargonic acid synthase</fullName>
        <shortName evidence="9">7-KAP synthase</shortName>
        <shortName evidence="9">KAPA synthase</shortName>
    </alternativeName>
    <alternativeName>
        <fullName evidence="9">8-amino-7-ketopelargonate synthase</fullName>
    </alternativeName>
</protein>
<evidence type="ECO:0000256" key="6">
    <source>
        <dbReference type="ARBA" id="ARBA00022756"/>
    </source>
</evidence>
<dbReference type="EMBL" id="JBBKTX010000019">
    <property type="protein sequence ID" value="MFK4753721.1"/>
    <property type="molecule type" value="Genomic_DNA"/>
</dbReference>
<feature type="binding site" evidence="9">
    <location>
        <position position="27"/>
    </location>
    <ligand>
        <name>substrate</name>
    </ligand>
</feature>
<feature type="binding site" evidence="9">
    <location>
        <position position="253"/>
    </location>
    <ligand>
        <name>pyridoxal 5'-phosphate</name>
        <dbReference type="ChEBI" id="CHEBI:597326"/>
    </ligand>
</feature>
<dbReference type="Pfam" id="PF00155">
    <property type="entry name" value="Aminotran_1_2"/>
    <property type="match status" value="1"/>
</dbReference>
<keyword evidence="12" id="KW-1185">Reference proteome</keyword>
<comment type="pathway">
    <text evidence="2 9">Cofactor biosynthesis; biotin biosynthesis.</text>
</comment>
<comment type="cofactor">
    <cofactor evidence="1 9">
        <name>pyridoxal 5'-phosphate</name>
        <dbReference type="ChEBI" id="CHEBI:597326"/>
    </cofactor>
</comment>
<dbReference type="RefSeq" id="WP_416206728.1">
    <property type="nucleotide sequence ID" value="NZ_JBBKTX010000019.1"/>
</dbReference>
<dbReference type="Gene3D" id="3.90.1150.10">
    <property type="entry name" value="Aspartate Aminotransferase, domain 1"/>
    <property type="match status" value="1"/>
</dbReference>
<dbReference type="Gene3D" id="3.40.640.10">
    <property type="entry name" value="Type I PLP-dependent aspartate aminotransferase-like (Major domain)"/>
    <property type="match status" value="1"/>
</dbReference>
<keyword evidence="11" id="KW-0012">Acyltransferase</keyword>
<sequence>MPSSCSTPWQQRLNDASQQRRNLNQWRQRSTLSSQQGPLVERDGQQLINFCSNDYLGLAASGAAALAHSAQRWGLGSGASHLVCGHSSAHEELEQALAKHTGYPAALLFSTGYMANVGCINALTQRGDLILQDKLNHASLIDGALLSRADFLRYRHLDYAQLQQRLEHRQQQLQQRQQQPQNTQALTLVVSDSIFSMDGDLADVARLSQICQQQQALLMVDDAHGLGVIGTHGAGVRSAFDLGAAQLPVYIGTLGKGLGGFGAFVAGDQNLIDYLVQFARPYIYTTALPPAVAEAMLSNLERLQDDALRQTLNQHIRYFRQQASQLGLQLMPSVSPIQPLMIGDEAAAMAISAELQRRGLWVTAIRPPTVPDGSSRLRITLTAAHATEQIDTLLSALDELIPESLRSATDNALPSQGSTL</sequence>
<dbReference type="InterPro" id="IPR004723">
    <property type="entry name" value="AONS_Archaea/Proteobacteria"/>
</dbReference>
<dbReference type="PROSITE" id="PS00599">
    <property type="entry name" value="AA_TRANSFER_CLASS_2"/>
    <property type="match status" value="1"/>
</dbReference>
<evidence type="ECO:0000313" key="11">
    <source>
        <dbReference type="EMBL" id="MFK4753721.1"/>
    </source>
</evidence>
<feature type="binding site" evidence="9">
    <location>
        <position position="137"/>
    </location>
    <ligand>
        <name>substrate</name>
    </ligand>
</feature>
<comment type="subunit">
    <text evidence="4 9">Homodimer.</text>
</comment>
<dbReference type="PANTHER" id="PTHR13693:SF100">
    <property type="entry name" value="8-AMINO-7-OXONONANOATE SYNTHASE"/>
    <property type="match status" value="1"/>
</dbReference>
<organism evidence="11 12">
    <name type="scientific">Oceanobacter antarcticus</name>
    <dbReference type="NCBI Taxonomy" id="3133425"/>
    <lineage>
        <taxon>Bacteria</taxon>
        <taxon>Pseudomonadati</taxon>
        <taxon>Pseudomonadota</taxon>
        <taxon>Gammaproteobacteria</taxon>
        <taxon>Oceanospirillales</taxon>
        <taxon>Oceanospirillaceae</taxon>
        <taxon>Oceanobacter</taxon>
    </lineage>
</organism>
<feature type="binding site" evidence="9">
    <location>
        <position position="224"/>
    </location>
    <ligand>
        <name>pyridoxal 5'-phosphate</name>
        <dbReference type="ChEBI" id="CHEBI:597326"/>
    </ligand>
</feature>
<accession>A0ABW8NLF6</accession>
<dbReference type="HAMAP" id="MF_01693">
    <property type="entry name" value="BioF_aminotrans_2"/>
    <property type="match status" value="1"/>
</dbReference>
<keyword evidence="5 9" id="KW-0808">Transferase</keyword>
<gene>
    <name evidence="9 11" type="primary">bioF</name>
    <name evidence="11" type="ORF">WG929_15000</name>
</gene>
<evidence type="ECO:0000256" key="3">
    <source>
        <dbReference type="ARBA" id="ARBA00010008"/>
    </source>
</evidence>
<evidence type="ECO:0000256" key="8">
    <source>
        <dbReference type="ARBA" id="ARBA00047715"/>
    </source>
</evidence>
<proteinExistence type="inferred from homology"/>
<dbReference type="InterPro" id="IPR015422">
    <property type="entry name" value="PyrdxlP-dep_Trfase_small"/>
</dbReference>
<evidence type="ECO:0000256" key="1">
    <source>
        <dbReference type="ARBA" id="ARBA00001933"/>
    </source>
</evidence>
<evidence type="ECO:0000256" key="5">
    <source>
        <dbReference type="ARBA" id="ARBA00022679"/>
    </source>
</evidence>
<dbReference type="InterPro" id="IPR050087">
    <property type="entry name" value="AON_synthase_class-II"/>
</dbReference>
<feature type="domain" description="Aminotransferase class I/classII large" evidence="10">
    <location>
        <begin position="46"/>
        <end position="397"/>
    </location>
</feature>
<dbReference type="CDD" id="cd06454">
    <property type="entry name" value="KBL_like"/>
    <property type="match status" value="1"/>
</dbReference>
<dbReference type="GO" id="GO:0008710">
    <property type="term" value="F:8-amino-7-oxononanoate synthase activity"/>
    <property type="evidence" value="ECO:0007669"/>
    <property type="project" value="UniProtKB-EC"/>
</dbReference>
<evidence type="ECO:0000259" key="10">
    <source>
        <dbReference type="Pfam" id="PF00155"/>
    </source>
</evidence>
<feature type="modified residue" description="N6-(pyridoxal phosphate)lysine" evidence="9">
    <location>
        <position position="256"/>
    </location>
</feature>
<dbReference type="InterPro" id="IPR004839">
    <property type="entry name" value="Aminotransferase_I/II_large"/>
</dbReference>
<reference evidence="11 12" key="1">
    <citation type="submission" date="2024-03" db="EMBL/GenBank/DDBJ databases">
        <title>High-quality draft genome sequence of Oceanobacter sp. wDCs-4.</title>
        <authorList>
            <person name="Dong C."/>
        </authorList>
    </citation>
    <scope>NUCLEOTIDE SEQUENCE [LARGE SCALE GENOMIC DNA]</scope>
    <source>
        <strain evidence="12">wDCs-4</strain>
    </source>
</reference>
<dbReference type="InterPro" id="IPR015421">
    <property type="entry name" value="PyrdxlP-dep_Trfase_major"/>
</dbReference>
<feature type="binding site" evidence="9">
    <location>
        <begin position="112"/>
        <end position="113"/>
    </location>
    <ligand>
        <name>pyridoxal 5'-phosphate</name>
        <dbReference type="ChEBI" id="CHEBI:597326"/>
    </ligand>
</feature>
<evidence type="ECO:0000313" key="12">
    <source>
        <dbReference type="Proteomes" id="UP001620597"/>
    </source>
</evidence>
<comment type="catalytic activity">
    <reaction evidence="8 9">
        <text>6-carboxyhexanoyl-[ACP] + L-alanine + H(+) = (8S)-8-amino-7-oxononanoate + holo-[ACP] + CO2</text>
        <dbReference type="Rhea" id="RHEA:42288"/>
        <dbReference type="Rhea" id="RHEA-COMP:9685"/>
        <dbReference type="Rhea" id="RHEA-COMP:9955"/>
        <dbReference type="ChEBI" id="CHEBI:15378"/>
        <dbReference type="ChEBI" id="CHEBI:16526"/>
        <dbReference type="ChEBI" id="CHEBI:57972"/>
        <dbReference type="ChEBI" id="CHEBI:64479"/>
        <dbReference type="ChEBI" id="CHEBI:78846"/>
        <dbReference type="ChEBI" id="CHEBI:149468"/>
        <dbReference type="EC" id="2.3.1.47"/>
    </reaction>
</comment>
<dbReference type="NCBIfam" id="TIGR00858">
    <property type="entry name" value="bioF"/>
    <property type="match status" value="1"/>
</dbReference>
<evidence type="ECO:0000256" key="2">
    <source>
        <dbReference type="ARBA" id="ARBA00004746"/>
    </source>
</evidence>
<dbReference type="InterPro" id="IPR015424">
    <property type="entry name" value="PyrdxlP-dep_Trfase"/>
</dbReference>
<dbReference type="InterPro" id="IPR022834">
    <property type="entry name" value="AONS_Proteobacteria"/>
</dbReference>
<evidence type="ECO:0000256" key="4">
    <source>
        <dbReference type="ARBA" id="ARBA00011738"/>
    </source>
</evidence>
<dbReference type="InterPro" id="IPR001917">
    <property type="entry name" value="Aminotrans_II_pyridoxalP_BS"/>
</dbReference>
<feature type="binding site" evidence="9">
    <location>
        <position position="369"/>
    </location>
    <ligand>
        <name>substrate</name>
    </ligand>
</feature>
<dbReference type="PANTHER" id="PTHR13693">
    <property type="entry name" value="CLASS II AMINOTRANSFERASE/8-AMINO-7-OXONONANOATE SYNTHASE"/>
    <property type="match status" value="1"/>
</dbReference>
<dbReference type="Proteomes" id="UP001620597">
    <property type="component" value="Unassembled WGS sequence"/>
</dbReference>
<feature type="binding site" evidence="9">
    <location>
        <position position="196"/>
    </location>
    <ligand>
        <name>pyridoxal 5'-phosphate</name>
        <dbReference type="ChEBI" id="CHEBI:597326"/>
    </ligand>
</feature>
<keyword evidence="6 9" id="KW-0093">Biotin biosynthesis</keyword>
<comment type="caution">
    <text evidence="11">The sequence shown here is derived from an EMBL/GenBank/DDBJ whole genome shotgun (WGS) entry which is preliminary data.</text>
</comment>
<comment type="similarity">
    <text evidence="3 9">Belongs to the class-II pyridoxal-phosphate-dependent aminotransferase family. BioF subfamily.</text>
</comment>
<evidence type="ECO:0000256" key="7">
    <source>
        <dbReference type="ARBA" id="ARBA00022898"/>
    </source>
</evidence>
<name>A0ABW8NLF6_9GAMM</name>
<comment type="function">
    <text evidence="9">Catalyzes the decarboxylative condensation of pimeloyl-[acyl-carrier protein] and L-alanine to produce 8-amino-7-oxononanoate (AON), [acyl-carrier protein], and carbon dioxide.</text>
</comment>
<dbReference type="SUPFAM" id="SSF53383">
    <property type="entry name" value="PLP-dependent transferases"/>
    <property type="match status" value="1"/>
</dbReference>
<evidence type="ECO:0000256" key="9">
    <source>
        <dbReference type="HAMAP-Rule" id="MF_01693"/>
    </source>
</evidence>